<evidence type="ECO:0000259" key="2">
    <source>
        <dbReference type="Pfam" id="PF21742"/>
    </source>
</evidence>
<evidence type="ECO:0000256" key="1">
    <source>
        <dbReference type="SAM" id="Phobius"/>
    </source>
</evidence>
<keyword evidence="1" id="KW-0472">Membrane</keyword>
<proteinExistence type="predicted"/>
<feature type="non-terminal residue" evidence="3">
    <location>
        <position position="1"/>
    </location>
</feature>
<evidence type="ECO:0000313" key="3">
    <source>
        <dbReference type="EMBL" id="SVE52533.1"/>
    </source>
</evidence>
<dbReference type="AlphaFoldDB" id="A0A383E800"/>
<sequence>IQQTHPKSLKDKMNMETLHEFLGWCTVINFGVLVVGAIKFLALRDWATKIHARMFQVDEEWVRRSYFMFFVYYKIAILVLNLVPYIALSIMM</sequence>
<dbReference type="Pfam" id="PF21742">
    <property type="entry name" value="DUF6868"/>
    <property type="match status" value="1"/>
</dbReference>
<keyword evidence="1" id="KW-0812">Transmembrane</keyword>
<dbReference type="InterPro" id="IPR049220">
    <property type="entry name" value="DUF6868"/>
</dbReference>
<protein>
    <recommendedName>
        <fullName evidence="2">DUF6868 domain-containing protein</fullName>
    </recommendedName>
</protein>
<dbReference type="EMBL" id="UINC01223366">
    <property type="protein sequence ID" value="SVE52533.1"/>
    <property type="molecule type" value="Genomic_DNA"/>
</dbReference>
<reference evidence="3" key="1">
    <citation type="submission" date="2018-05" db="EMBL/GenBank/DDBJ databases">
        <authorList>
            <person name="Lanie J.A."/>
            <person name="Ng W.-L."/>
            <person name="Kazmierczak K.M."/>
            <person name="Andrzejewski T.M."/>
            <person name="Davidsen T.M."/>
            <person name="Wayne K.J."/>
            <person name="Tettelin H."/>
            <person name="Glass J.I."/>
            <person name="Rusch D."/>
            <person name="Podicherti R."/>
            <person name="Tsui H.-C.T."/>
            <person name="Winkler M.E."/>
        </authorList>
    </citation>
    <scope>NUCLEOTIDE SEQUENCE</scope>
</reference>
<feature type="transmembrane region" description="Helical" evidence="1">
    <location>
        <begin position="66"/>
        <end position="88"/>
    </location>
</feature>
<gene>
    <name evidence="3" type="ORF">METZ01_LOCUS505387</name>
</gene>
<feature type="transmembrane region" description="Helical" evidence="1">
    <location>
        <begin position="21"/>
        <end position="42"/>
    </location>
</feature>
<accession>A0A383E800</accession>
<feature type="domain" description="DUF6868" evidence="2">
    <location>
        <begin position="13"/>
        <end position="91"/>
    </location>
</feature>
<name>A0A383E800_9ZZZZ</name>
<organism evidence="3">
    <name type="scientific">marine metagenome</name>
    <dbReference type="NCBI Taxonomy" id="408172"/>
    <lineage>
        <taxon>unclassified sequences</taxon>
        <taxon>metagenomes</taxon>
        <taxon>ecological metagenomes</taxon>
    </lineage>
</organism>
<keyword evidence="1" id="KW-1133">Transmembrane helix</keyword>